<evidence type="ECO:0000256" key="5">
    <source>
        <dbReference type="ARBA" id="ARBA00022840"/>
    </source>
</evidence>
<gene>
    <name evidence="7" type="ORF">IQ26_07553</name>
</gene>
<sequence>MSDEPLLKVENLHVHFATRRGLLASRRRMGQVKAVDGVSFEVASGEAFGIVGESGSGKSTIAASVMRLLRPTAGRILIDGLDITHLSEAALRPLRREVQMVFQDTKSSLNPYLTVEQIVREPLITYGLPSDRVRILEILARVGLGEAHIDRYSNQLSGGQRQRIGIARAIALSPRLIVADEPVSALDVSIQAQILNLLRSLRKELGLGFVLISHDISVVSYFCQRVGVMYLGRLVEQGPTASVMRQPSHPYTKALISAVPGRFGARAERRILLRGEAPDPISPPRGCAFHTRCPVKMGSICETFPPPYHRTAGGGWAACHLLSSQSQIAESQAGKVMI</sequence>
<comment type="subcellular location">
    <subcellularLocation>
        <location evidence="1">Cell inner membrane</location>
        <topology evidence="1">Peripheral membrane protein</topology>
    </subcellularLocation>
</comment>
<dbReference type="InterPro" id="IPR027417">
    <property type="entry name" value="P-loop_NTPase"/>
</dbReference>
<dbReference type="AlphaFoldDB" id="A0A562MBK0"/>
<proteinExistence type="inferred from homology"/>
<evidence type="ECO:0000256" key="3">
    <source>
        <dbReference type="ARBA" id="ARBA00022448"/>
    </source>
</evidence>
<organism evidence="7 8">
    <name type="scientific">Mesorhizobium tianshanense</name>
    <dbReference type="NCBI Taxonomy" id="39844"/>
    <lineage>
        <taxon>Bacteria</taxon>
        <taxon>Pseudomonadati</taxon>
        <taxon>Pseudomonadota</taxon>
        <taxon>Alphaproteobacteria</taxon>
        <taxon>Hyphomicrobiales</taxon>
        <taxon>Phyllobacteriaceae</taxon>
        <taxon>Mesorhizobium</taxon>
    </lineage>
</organism>
<evidence type="ECO:0000313" key="8">
    <source>
        <dbReference type="Proteomes" id="UP000317122"/>
    </source>
</evidence>
<keyword evidence="8" id="KW-1185">Reference proteome</keyword>
<evidence type="ECO:0000256" key="1">
    <source>
        <dbReference type="ARBA" id="ARBA00004417"/>
    </source>
</evidence>
<dbReference type="SMART" id="SM00382">
    <property type="entry name" value="AAA"/>
    <property type="match status" value="1"/>
</dbReference>
<dbReference type="Pfam" id="PF08352">
    <property type="entry name" value="oligo_HPY"/>
    <property type="match status" value="1"/>
</dbReference>
<dbReference type="GO" id="GO:0055085">
    <property type="term" value="P:transmembrane transport"/>
    <property type="evidence" value="ECO:0007669"/>
    <property type="project" value="UniProtKB-ARBA"/>
</dbReference>
<dbReference type="GO" id="GO:0005886">
    <property type="term" value="C:plasma membrane"/>
    <property type="evidence" value="ECO:0007669"/>
    <property type="project" value="UniProtKB-SubCell"/>
</dbReference>
<dbReference type="InterPro" id="IPR050319">
    <property type="entry name" value="ABC_transp_ATP-bind"/>
</dbReference>
<dbReference type="Proteomes" id="UP000317122">
    <property type="component" value="Unassembled WGS sequence"/>
</dbReference>
<name>A0A562MBK0_9HYPH</name>
<dbReference type="CDD" id="cd03257">
    <property type="entry name" value="ABC_NikE_OppD_transporters"/>
    <property type="match status" value="1"/>
</dbReference>
<dbReference type="InterPro" id="IPR017871">
    <property type="entry name" value="ABC_transporter-like_CS"/>
</dbReference>
<keyword evidence="5 7" id="KW-0067">ATP-binding</keyword>
<dbReference type="SUPFAM" id="SSF52540">
    <property type="entry name" value="P-loop containing nucleoside triphosphate hydrolases"/>
    <property type="match status" value="1"/>
</dbReference>
<dbReference type="GO" id="GO:0015833">
    <property type="term" value="P:peptide transport"/>
    <property type="evidence" value="ECO:0007669"/>
    <property type="project" value="InterPro"/>
</dbReference>
<dbReference type="PANTHER" id="PTHR43776">
    <property type="entry name" value="TRANSPORT ATP-BINDING PROTEIN"/>
    <property type="match status" value="1"/>
</dbReference>
<accession>A0A562MBK0</accession>
<dbReference type="Pfam" id="PF00005">
    <property type="entry name" value="ABC_tran"/>
    <property type="match status" value="1"/>
</dbReference>
<dbReference type="RefSeq" id="WP_167522731.1">
    <property type="nucleotide sequence ID" value="NZ_BSPF01000019.1"/>
</dbReference>
<reference evidence="7 8" key="1">
    <citation type="journal article" date="2015" name="Stand. Genomic Sci.">
        <title>Genomic Encyclopedia of Bacterial and Archaeal Type Strains, Phase III: the genomes of soil and plant-associated and newly described type strains.</title>
        <authorList>
            <person name="Whitman W.B."/>
            <person name="Woyke T."/>
            <person name="Klenk H.P."/>
            <person name="Zhou Y."/>
            <person name="Lilburn T.G."/>
            <person name="Beck B.J."/>
            <person name="De Vos P."/>
            <person name="Vandamme P."/>
            <person name="Eisen J.A."/>
            <person name="Garrity G."/>
            <person name="Hugenholtz P."/>
            <person name="Kyrpides N.C."/>
        </authorList>
    </citation>
    <scope>NUCLEOTIDE SEQUENCE [LARGE SCALE GENOMIC DNA]</scope>
    <source>
        <strain evidence="7 8">CGMCC 1.2546</strain>
    </source>
</reference>
<evidence type="ECO:0000256" key="2">
    <source>
        <dbReference type="ARBA" id="ARBA00005417"/>
    </source>
</evidence>
<dbReference type="EMBL" id="VLKT01000109">
    <property type="protein sequence ID" value="TWI17274.1"/>
    <property type="molecule type" value="Genomic_DNA"/>
</dbReference>
<keyword evidence="3" id="KW-0813">Transport</keyword>
<comment type="similarity">
    <text evidence="2">Belongs to the ABC transporter superfamily.</text>
</comment>
<dbReference type="Gene3D" id="3.40.50.300">
    <property type="entry name" value="P-loop containing nucleotide triphosphate hydrolases"/>
    <property type="match status" value="1"/>
</dbReference>
<dbReference type="PROSITE" id="PS00211">
    <property type="entry name" value="ABC_TRANSPORTER_1"/>
    <property type="match status" value="1"/>
</dbReference>
<dbReference type="PANTHER" id="PTHR43776:SF7">
    <property type="entry name" value="D,D-DIPEPTIDE TRANSPORT ATP-BINDING PROTEIN DDPF-RELATED"/>
    <property type="match status" value="1"/>
</dbReference>
<dbReference type="GO" id="GO:0016887">
    <property type="term" value="F:ATP hydrolysis activity"/>
    <property type="evidence" value="ECO:0007669"/>
    <property type="project" value="InterPro"/>
</dbReference>
<dbReference type="InterPro" id="IPR003439">
    <property type="entry name" value="ABC_transporter-like_ATP-bd"/>
</dbReference>
<dbReference type="GO" id="GO:0005524">
    <property type="term" value="F:ATP binding"/>
    <property type="evidence" value="ECO:0007669"/>
    <property type="project" value="UniProtKB-KW"/>
</dbReference>
<dbReference type="InterPro" id="IPR013563">
    <property type="entry name" value="Oligopep_ABC_C"/>
</dbReference>
<feature type="domain" description="ABC transporter" evidence="6">
    <location>
        <begin position="7"/>
        <end position="256"/>
    </location>
</feature>
<keyword evidence="4" id="KW-0547">Nucleotide-binding</keyword>
<evidence type="ECO:0000313" key="7">
    <source>
        <dbReference type="EMBL" id="TWI17274.1"/>
    </source>
</evidence>
<evidence type="ECO:0000256" key="4">
    <source>
        <dbReference type="ARBA" id="ARBA00022741"/>
    </source>
</evidence>
<protein>
    <submittedName>
        <fullName evidence="7">Peptide/nickel transport system ATP-binding protein/oligopeptide transport system ATP-binding protein</fullName>
    </submittedName>
</protein>
<dbReference type="InterPro" id="IPR003593">
    <property type="entry name" value="AAA+_ATPase"/>
</dbReference>
<dbReference type="FunFam" id="3.40.50.300:FF:000016">
    <property type="entry name" value="Oligopeptide ABC transporter ATP-binding component"/>
    <property type="match status" value="1"/>
</dbReference>
<comment type="caution">
    <text evidence="7">The sequence shown here is derived from an EMBL/GenBank/DDBJ whole genome shotgun (WGS) entry which is preliminary data.</text>
</comment>
<dbReference type="PROSITE" id="PS50893">
    <property type="entry name" value="ABC_TRANSPORTER_2"/>
    <property type="match status" value="1"/>
</dbReference>
<dbReference type="NCBIfam" id="TIGR01727">
    <property type="entry name" value="oligo_HPY"/>
    <property type="match status" value="1"/>
</dbReference>
<evidence type="ECO:0000259" key="6">
    <source>
        <dbReference type="PROSITE" id="PS50893"/>
    </source>
</evidence>